<feature type="region of interest" description="Disordered" evidence="1">
    <location>
        <begin position="307"/>
        <end position="360"/>
    </location>
</feature>
<gene>
    <name evidence="2" type="ORF">L1049_017634</name>
</gene>
<feature type="region of interest" description="Disordered" evidence="1">
    <location>
        <begin position="91"/>
        <end position="117"/>
    </location>
</feature>
<feature type="compositionally biased region" description="Basic and acidic residues" evidence="1">
    <location>
        <begin position="324"/>
        <end position="333"/>
    </location>
</feature>
<comment type="caution">
    <text evidence="2">The sequence shown here is derived from an EMBL/GenBank/DDBJ whole genome shotgun (WGS) entry which is preliminary data.</text>
</comment>
<feature type="region of interest" description="Disordered" evidence="1">
    <location>
        <begin position="1"/>
        <end position="44"/>
    </location>
</feature>
<organism evidence="2 3">
    <name type="scientific">Liquidambar formosana</name>
    <name type="common">Formosan gum</name>
    <dbReference type="NCBI Taxonomy" id="63359"/>
    <lineage>
        <taxon>Eukaryota</taxon>
        <taxon>Viridiplantae</taxon>
        <taxon>Streptophyta</taxon>
        <taxon>Embryophyta</taxon>
        <taxon>Tracheophyta</taxon>
        <taxon>Spermatophyta</taxon>
        <taxon>Magnoliopsida</taxon>
        <taxon>eudicotyledons</taxon>
        <taxon>Gunneridae</taxon>
        <taxon>Pentapetalae</taxon>
        <taxon>Saxifragales</taxon>
        <taxon>Altingiaceae</taxon>
        <taxon>Liquidambar</taxon>
    </lineage>
</organism>
<dbReference type="EMBL" id="JBBPBK010000003">
    <property type="protein sequence ID" value="KAK9289160.1"/>
    <property type="molecule type" value="Genomic_DNA"/>
</dbReference>
<feature type="compositionally biased region" description="Polar residues" evidence="1">
    <location>
        <begin position="336"/>
        <end position="345"/>
    </location>
</feature>
<dbReference type="Proteomes" id="UP001415857">
    <property type="component" value="Unassembled WGS sequence"/>
</dbReference>
<evidence type="ECO:0000313" key="3">
    <source>
        <dbReference type="Proteomes" id="UP001415857"/>
    </source>
</evidence>
<protein>
    <submittedName>
        <fullName evidence="2">Uncharacterized protein</fullName>
    </submittedName>
</protein>
<evidence type="ECO:0000313" key="2">
    <source>
        <dbReference type="EMBL" id="KAK9289160.1"/>
    </source>
</evidence>
<feature type="region of interest" description="Disordered" evidence="1">
    <location>
        <begin position="139"/>
        <end position="190"/>
    </location>
</feature>
<proteinExistence type="predicted"/>
<dbReference type="AlphaFoldDB" id="A0AAP0S819"/>
<sequence>MCHDNTNLDSDEQCKDSEEGTQMVSENGEVPTELTVTDCNPEAEEPIEEQIIEEIEEKKEDAYALGNEDSGREVTEQCVPQSLPIEQAQGVFSPSPVSSVHPLDHEQDSVMESKTVEDSDILIADSKQESCSEFFVTKSSETDSTKSTVETAVSAVESENEKPQQDPSQYIEKTPTAVAETEVSANQSNELCAKDETSAFASVGRLSTESNPENQNIPVQFRKCPSFNFDLLIETRTEESDQTPLLYQDRTAAGSVSSRVGARTRSPVAETEYNLDPLQNQAMAVQEKGKLERSDSERSRTPFLSLMKEQEEAHLVVTPQKNDSLGDGKKSPEELWNSSSTKEVASTSPKRKEKRKPRSSLFSNCMCCAAMIN</sequence>
<keyword evidence="3" id="KW-1185">Reference proteome</keyword>
<evidence type="ECO:0000256" key="1">
    <source>
        <dbReference type="SAM" id="MobiDB-lite"/>
    </source>
</evidence>
<accession>A0AAP0S819</accession>
<name>A0AAP0S819_LIQFO</name>
<feature type="compositionally biased region" description="Basic residues" evidence="1">
    <location>
        <begin position="349"/>
        <end position="358"/>
    </location>
</feature>
<reference evidence="2 3" key="1">
    <citation type="journal article" date="2024" name="Plant J.">
        <title>Genome sequences and population genomics reveal climatic adaptation and genomic divergence between two closely related sweetgum species.</title>
        <authorList>
            <person name="Xu W.Q."/>
            <person name="Ren C.Q."/>
            <person name="Zhang X.Y."/>
            <person name="Comes H.P."/>
            <person name="Liu X.H."/>
            <person name="Li Y.G."/>
            <person name="Kettle C.J."/>
            <person name="Jalonen R."/>
            <person name="Gaisberger H."/>
            <person name="Ma Y.Z."/>
            <person name="Qiu Y.X."/>
        </authorList>
    </citation>
    <scope>NUCLEOTIDE SEQUENCE [LARGE SCALE GENOMIC DNA]</scope>
    <source>
        <strain evidence="2">Hangzhou</strain>
    </source>
</reference>